<comment type="caution">
    <text evidence="2">The sequence shown here is derived from an EMBL/GenBank/DDBJ whole genome shotgun (WGS) entry which is preliminary data.</text>
</comment>
<name>A0ABT5L407_9ALTE</name>
<proteinExistence type="predicted"/>
<organism evidence="2 3">
    <name type="scientific">Alteromonas gilva</name>
    <dbReference type="NCBI Taxonomy" id="2987522"/>
    <lineage>
        <taxon>Bacteria</taxon>
        <taxon>Pseudomonadati</taxon>
        <taxon>Pseudomonadota</taxon>
        <taxon>Gammaproteobacteria</taxon>
        <taxon>Alteromonadales</taxon>
        <taxon>Alteromonadaceae</taxon>
        <taxon>Alteromonas/Salinimonas group</taxon>
        <taxon>Alteromonas</taxon>
    </lineage>
</organism>
<evidence type="ECO:0000256" key="1">
    <source>
        <dbReference type="SAM" id="MobiDB-lite"/>
    </source>
</evidence>
<dbReference type="RefSeq" id="WP_273640977.1">
    <property type="nucleotide sequence ID" value="NZ_JAQQXP010000001.1"/>
</dbReference>
<gene>
    <name evidence="2" type="ORF">OIK42_12535</name>
</gene>
<protein>
    <submittedName>
        <fullName evidence="2">Beta-propeller domain-containing protein</fullName>
    </submittedName>
</protein>
<feature type="region of interest" description="Disordered" evidence="1">
    <location>
        <begin position="81"/>
        <end position="104"/>
    </location>
</feature>
<sequence length="656" mass="72156">MMNASHRTDLMWKYLAVSIFSTSAIIACGNDSESTPGSITSPPQLSFMPASGSALTASQDVSPGQYVKNGLYLMQLEYQDPTSGGDADAPEFSASDNYSTTNNQIDGVDEADRIEYNGEYFFVADVPIWTEETGLINNVRILRRLDDFSLSEAANIPLQPEFNVSGMYLYSDTLGVVSHTYQYATMAGALEEDSPWQRTDNDIIVDVYDVTDPASPVSASQIRIDGGLISSRRIDNNLFIATQYVPNVSGLPNIDDTDKSLIKLYQSILNVAEQDLVPKVTINGQSSELFQLDDCLIPEAASRSNGHAQMVSLVKIDLDNPANITAECLLTEARGLFMSASNVYLHADFDQNTVFHKLSLGDEIRYEASGSVAGQFSWRSAPQFKMAERDGKFIAVTTTDMWSTDRKHALHVLDQQGSELVAVTSLPNASQPAPIGKPGEDIYAVRFFADKAYVVTFARIDPLYVIDLGDVSAPFIAGELEIPGFSNYLHPMENGLLLGVGQQVSSDGLPVSGSQPLLPVVVEGMKISLFDVLDPANPIVLGELVWTDAYTPVEFDHRALSVLKTDQGYRFALPSETWLNNEDGWYAINALNTIEVNTTQRTLTLRNNIELNPGEDEYFGTYQDRSVLHDDHVYYLHGNVIYHALWQASSSIDGPY</sequence>
<evidence type="ECO:0000313" key="2">
    <source>
        <dbReference type="EMBL" id="MDC8831587.1"/>
    </source>
</evidence>
<feature type="compositionally biased region" description="Polar residues" evidence="1">
    <location>
        <begin position="94"/>
        <end position="104"/>
    </location>
</feature>
<reference evidence="2 3" key="1">
    <citation type="submission" date="2022-10" db="EMBL/GenBank/DDBJ databases">
        <title>Alteromonas sp. chi3 Genome sequencing.</title>
        <authorList>
            <person name="Park S."/>
        </authorList>
    </citation>
    <scope>NUCLEOTIDE SEQUENCE [LARGE SCALE GENOMIC DNA]</scope>
    <source>
        <strain evidence="3">chi3</strain>
    </source>
</reference>
<dbReference type="InterPro" id="IPR019198">
    <property type="entry name" value="Beta_propeller_containing"/>
</dbReference>
<keyword evidence="3" id="KW-1185">Reference proteome</keyword>
<dbReference type="PROSITE" id="PS51257">
    <property type="entry name" value="PROKAR_LIPOPROTEIN"/>
    <property type="match status" value="1"/>
</dbReference>
<accession>A0ABT5L407</accession>
<dbReference type="Pfam" id="PF09826">
    <property type="entry name" value="Beta_propel"/>
    <property type="match status" value="1"/>
</dbReference>
<evidence type="ECO:0000313" key="3">
    <source>
        <dbReference type="Proteomes" id="UP001218788"/>
    </source>
</evidence>
<dbReference type="EMBL" id="JAQQXP010000001">
    <property type="protein sequence ID" value="MDC8831587.1"/>
    <property type="molecule type" value="Genomic_DNA"/>
</dbReference>
<dbReference type="Proteomes" id="UP001218788">
    <property type="component" value="Unassembled WGS sequence"/>
</dbReference>